<accession>F0EZ70</accession>
<dbReference type="AlphaFoldDB" id="F0EZ70"/>
<name>F0EZ70_9NEIS</name>
<dbReference type="HOGENOM" id="CLU_133147_0_0_4"/>
<evidence type="ECO:0000256" key="1">
    <source>
        <dbReference type="SAM" id="SignalP"/>
    </source>
</evidence>
<sequence length="128" mass="15561">MKPARFLAYCAAFCLTACALTPEQRAAREAEAKRREQLLQIRLAEQCDADTAKLMRQQFFGTPANEAARREERLQYLEKINNPMFQSCYKMAWQNHLAQQELRYMQSYYHWREPYYYPWYRPFGPWDW</sequence>
<keyword evidence="1" id="KW-0732">Signal</keyword>
<dbReference type="STRING" id="888741.HMPREF9098_1154"/>
<evidence type="ECO:0008006" key="4">
    <source>
        <dbReference type="Google" id="ProtNLM"/>
    </source>
</evidence>
<dbReference type="EMBL" id="AEWV01000019">
    <property type="protein sequence ID" value="EGC17395.1"/>
    <property type="molecule type" value="Genomic_DNA"/>
</dbReference>
<organism evidence="2 3">
    <name type="scientific">Kingella denitrificans ATCC 33394</name>
    <dbReference type="NCBI Taxonomy" id="888741"/>
    <lineage>
        <taxon>Bacteria</taxon>
        <taxon>Pseudomonadati</taxon>
        <taxon>Pseudomonadota</taxon>
        <taxon>Betaproteobacteria</taxon>
        <taxon>Neisseriales</taxon>
        <taxon>Neisseriaceae</taxon>
        <taxon>Kingella</taxon>
    </lineage>
</organism>
<feature type="chain" id="PRO_5003247013" description="Lipoprotein" evidence="1">
    <location>
        <begin position="20"/>
        <end position="128"/>
    </location>
</feature>
<dbReference type="RefSeq" id="WP_003782624.1">
    <property type="nucleotide sequence ID" value="NZ_GL870929.1"/>
</dbReference>
<feature type="signal peptide" evidence="1">
    <location>
        <begin position="1"/>
        <end position="19"/>
    </location>
</feature>
<proteinExistence type="predicted"/>
<comment type="caution">
    <text evidence="2">The sequence shown here is derived from an EMBL/GenBank/DDBJ whole genome shotgun (WGS) entry which is preliminary data.</text>
</comment>
<protein>
    <recommendedName>
        <fullName evidence="4">Lipoprotein</fullName>
    </recommendedName>
</protein>
<reference evidence="2 3" key="1">
    <citation type="submission" date="2011-01" db="EMBL/GenBank/DDBJ databases">
        <authorList>
            <person name="Muzny D."/>
            <person name="Qin X."/>
            <person name="Deng J."/>
            <person name="Jiang H."/>
            <person name="Liu Y."/>
            <person name="Qu J."/>
            <person name="Song X.-Z."/>
            <person name="Zhang L."/>
            <person name="Thornton R."/>
            <person name="Coyle M."/>
            <person name="Francisco L."/>
            <person name="Jackson L."/>
            <person name="Javaid M."/>
            <person name="Korchina V."/>
            <person name="Kovar C."/>
            <person name="Mata R."/>
            <person name="Mathew T."/>
            <person name="Ngo R."/>
            <person name="Nguyen L."/>
            <person name="Nguyen N."/>
            <person name="Okwuonu G."/>
            <person name="Ongeri F."/>
            <person name="Pham C."/>
            <person name="Simmons D."/>
            <person name="Wilczek-Boney K."/>
            <person name="Hale W."/>
            <person name="Jakkamsetti A."/>
            <person name="Pham P."/>
            <person name="Ruth R."/>
            <person name="San Lucas F."/>
            <person name="Warren J."/>
            <person name="Zhang J."/>
            <person name="Zhao Z."/>
            <person name="Zhou C."/>
            <person name="Zhu D."/>
            <person name="Lee S."/>
            <person name="Bess C."/>
            <person name="Blankenburg K."/>
            <person name="Forbes L."/>
            <person name="Fu Q."/>
            <person name="Gubbala S."/>
            <person name="Hirani K."/>
            <person name="Jayaseelan J.C."/>
            <person name="Lara F."/>
            <person name="Munidasa M."/>
            <person name="Palculict T."/>
            <person name="Patil S."/>
            <person name="Pu L.-L."/>
            <person name="Saada N."/>
            <person name="Tang L."/>
            <person name="Weissenberger G."/>
            <person name="Zhu Y."/>
            <person name="Hemphill L."/>
            <person name="Shang Y."/>
            <person name="Youmans B."/>
            <person name="Ayvaz T."/>
            <person name="Ross M."/>
            <person name="Santibanez J."/>
            <person name="Aqrawi P."/>
            <person name="Gross S."/>
            <person name="Joshi V."/>
            <person name="Fowler G."/>
            <person name="Nazareth L."/>
            <person name="Reid J."/>
            <person name="Worley K."/>
            <person name="Petrosino J."/>
            <person name="Highlander S."/>
            <person name="Gibbs R."/>
        </authorList>
    </citation>
    <scope>NUCLEOTIDE SEQUENCE [LARGE SCALE GENOMIC DNA]</scope>
    <source>
        <strain evidence="2 3">ATCC 33394</strain>
    </source>
</reference>
<dbReference type="Proteomes" id="UP000004088">
    <property type="component" value="Unassembled WGS sequence"/>
</dbReference>
<evidence type="ECO:0000313" key="3">
    <source>
        <dbReference type="Proteomes" id="UP000004088"/>
    </source>
</evidence>
<gene>
    <name evidence="2" type="ORF">HMPREF9098_1154</name>
</gene>
<evidence type="ECO:0000313" key="2">
    <source>
        <dbReference type="EMBL" id="EGC17395.1"/>
    </source>
</evidence>
<keyword evidence="3" id="KW-1185">Reference proteome</keyword>